<dbReference type="Pfam" id="PF04542">
    <property type="entry name" value="Sigma70_r2"/>
    <property type="match status" value="1"/>
</dbReference>
<dbReference type="RefSeq" id="WP_200379644.1">
    <property type="nucleotide sequence ID" value="NZ_NRRU01000086.1"/>
</dbReference>
<reference evidence="7" key="2">
    <citation type="journal article" date="2020" name="Microorganisms">
        <title>Osmotic Adaptation and Compatible Solute Biosynthesis of Phototrophic Bacteria as Revealed from Genome Analyses.</title>
        <authorList>
            <person name="Imhoff J.F."/>
            <person name="Rahn T."/>
            <person name="Kunzel S."/>
            <person name="Keller A."/>
            <person name="Neulinger S.C."/>
        </authorList>
    </citation>
    <scope>NUCLEOTIDE SEQUENCE</scope>
    <source>
        <strain evidence="7">IM 151</strain>
    </source>
</reference>
<keyword evidence="2" id="KW-0805">Transcription regulation</keyword>
<organism evidence="7 8">
    <name type="scientific">Rubrivivax gelatinosus</name>
    <name type="common">Rhodocyclus gelatinosus</name>
    <name type="synonym">Rhodopseudomonas gelatinosa</name>
    <dbReference type="NCBI Taxonomy" id="28068"/>
    <lineage>
        <taxon>Bacteria</taxon>
        <taxon>Pseudomonadati</taxon>
        <taxon>Pseudomonadota</taxon>
        <taxon>Betaproteobacteria</taxon>
        <taxon>Burkholderiales</taxon>
        <taxon>Sphaerotilaceae</taxon>
        <taxon>Rubrivivax</taxon>
    </lineage>
</organism>
<evidence type="ECO:0000313" key="7">
    <source>
        <dbReference type="EMBL" id="MBK1714904.1"/>
    </source>
</evidence>
<dbReference type="PANTHER" id="PTHR43133">
    <property type="entry name" value="RNA POLYMERASE ECF-TYPE SIGMA FACTO"/>
    <property type="match status" value="1"/>
</dbReference>
<gene>
    <name evidence="7" type="ORF">CKO43_19265</name>
</gene>
<dbReference type="InterPro" id="IPR039425">
    <property type="entry name" value="RNA_pol_sigma-70-like"/>
</dbReference>
<feature type="domain" description="RNA polymerase sigma factor 70 region 4 type 2" evidence="6">
    <location>
        <begin position="112"/>
        <end position="164"/>
    </location>
</feature>
<dbReference type="InterPro" id="IPR036388">
    <property type="entry name" value="WH-like_DNA-bd_sf"/>
</dbReference>
<comment type="similarity">
    <text evidence="1">Belongs to the sigma-70 factor family. ECF subfamily.</text>
</comment>
<dbReference type="NCBIfam" id="TIGR02937">
    <property type="entry name" value="sigma70-ECF"/>
    <property type="match status" value="1"/>
</dbReference>
<dbReference type="Proteomes" id="UP001041814">
    <property type="component" value="Unassembled WGS sequence"/>
</dbReference>
<evidence type="ECO:0000256" key="4">
    <source>
        <dbReference type="ARBA" id="ARBA00023163"/>
    </source>
</evidence>
<keyword evidence="3" id="KW-0731">Sigma factor</keyword>
<evidence type="ECO:0000313" key="8">
    <source>
        <dbReference type="Proteomes" id="UP001041814"/>
    </source>
</evidence>
<accession>A0ABS1DZW1</accession>
<dbReference type="EMBL" id="NRRU01000086">
    <property type="protein sequence ID" value="MBK1714904.1"/>
    <property type="molecule type" value="Genomic_DNA"/>
</dbReference>
<proteinExistence type="inferred from homology"/>
<dbReference type="SUPFAM" id="SSF88946">
    <property type="entry name" value="Sigma2 domain of RNA polymerase sigma factors"/>
    <property type="match status" value="1"/>
</dbReference>
<dbReference type="InterPro" id="IPR014284">
    <property type="entry name" value="RNA_pol_sigma-70_dom"/>
</dbReference>
<protein>
    <submittedName>
        <fullName evidence="7">RNA polymerase subunit sigma</fullName>
    </submittedName>
</protein>
<name>A0ABS1DZW1_RUBGE</name>
<dbReference type="CDD" id="cd06171">
    <property type="entry name" value="Sigma70_r4"/>
    <property type="match status" value="1"/>
</dbReference>
<comment type="caution">
    <text evidence="7">The sequence shown here is derived from an EMBL/GenBank/DDBJ whole genome shotgun (WGS) entry which is preliminary data.</text>
</comment>
<evidence type="ECO:0000256" key="2">
    <source>
        <dbReference type="ARBA" id="ARBA00023015"/>
    </source>
</evidence>
<sequence>MHAVAEPALQQQVRVLYGEHHGWLHAWLRRRLGCADHAADLAHDTYLRVLVSGRTPPPGQARPHLMQIAKGLVIDRHRRQLVEQAYLDAIAAQPAALAPSSEVRAIALQALLRVDAMLDALAPAVREVFLLSQFDGLTYAEIAVRQGIAPATVRKYMLKALQACFLALDGGADG</sequence>
<dbReference type="Pfam" id="PF08281">
    <property type="entry name" value="Sigma70_r4_2"/>
    <property type="match status" value="1"/>
</dbReference>
<reference evidence="7" key="1">
    <citation type="submission" date="2017-08" db="EMBL/GenBank/DDBJ databases">
        <authorList>
            <person name="Imhoff J.F."/>
            <person name="Rahn T."/>
            <person name="Kuenzel S."/>
            <person name="Neulinger S.C."/>
        </authorList>
    </citation>
    <scope>NUCLEOTIDE SEQUENCE</scope>
    <source>
        <strain evidence="7">IM 151</strain>
    </source>
</reference>
<dbReference type="InterPro" id="IPR007627">
    <property type="entry name" value="RNA_pol_sigma70_r2"/>
</dbReference>
<keyword evidence="8" id="KW-1185">Reference proteome</keyword>
<dbReference type="Gene3D" id="1.10.10.10">
    <property type="entry name" value="Winged helix-like DNA-binding domain superfamily/Winged helix DNA-binding domain"/>
    <property type="match status" value="1"/>
</dbReference>
<evidence type="ECO:0000256" key="1">
    <source>
        <dbReference type="ARBA" id="ARBA00010641"/>
    </source>
</evidence>
<dbReference type="Gene3D" id="1.10.1740.10">
    <property type="match status" value="1"/>
</dbReference>
<evidence type="ECO:0000259" key="5">
    <source>
        <dbReference type="Pfam" id="PF04542"/>
    </source>
</evidence>
<dbReference type="InterPro" id="IPR013324">
    <property type="entry name" value="RNA_pol_sigma_r3/r4-like"/>
</dbReference>
<keyword evidence="4" id="KW-0804">Transcription</keyword>
<dbReference type="SUPFAM" id="SSF88659">
    <property type="entry name" value="Sigma3 and sigma4 domains of RNA polymerase sigma factors"/>
    <property type="match status" value="1"/>
</dbReference>
<dbReference type="InterPro" id="IPR013249">
    <property type="entry name" value="RNA_pol_sigma70_r4_t2"/>
</dbReference>
<dbReference type="InterPro" id="IPR013325">
    <property type="entry name" value="RNA_pol_sigma_r2"/>
</dbReference>
<dbReference type="PANTHER" id="PTHR43133:SF63">
    <property type="entry name" value="RNA POLYMERASE SIGMA FACTOR FECI-RELATED"/>
    <property type="match status" value="1"/>
</dbReference>
<feature type="domain" description="RNA polymerase sigma-70 region 2" evidence="5">
    <location>
        <begin position="16"/>
        <end position="80"/>
    </location>
</feature>
<evidence type="ECO:0000256" key="3">
    <source>
        <dbReference type="ARBA" id="ARBA00023082"/>
    </source>
</evidence>
<evidence type="ECO:0000259" key="6">
    <source>
        <dbReference type="Pfam" id="PF08281"/>
    </source>
</evidence>